<evidence type="ECO:0000313" key="3">
    <source>
        <dbReference type="Proteomes" id="UP000700334"/>
    </source>
</evidence>
<feature type="compositionally biased region" description="Polar residues" evidence="1">
    <location>
        <begin position="27"/>
        <end position="37"/>
    </location>
</feature>
<sequence>MAMFEQMKANLGRLFKGIDRPSPTCSTLTSCCPSDQPGTPRKSGSSDRFCISETSWRPATSRSSGKPWMKNIDRWSLAEMLGDLKVWMSTYSWTANQPGCILMFPGHQAQEHDGEDHL</sequence>
<dbReference type="EMBL" id="JAGFMF010011802">
    <property type="protein sequence ID" value="KAG8512254.1"/>
    <property type="molecule type" value="Genomic_DNA"/>
</dbReference>
<gene>
    <name evidence="2" type="ORF">J0S82_002402</name>
</gene>
<proteinExistence type="predicted"/>
<protein>
    <submittedName>
        <fullName evidence="2">Uncharacterized protein</fullName>
    </submittedName>
</protein>
<feature type="region of interest" description="Disordered" evidence="1">
    <location>
        <begin position="27"/>
        <end position="49"/>
    </location>
</feature>
<evidence type="ECO:0000313" key="2">
    <source>
        <dbReference type="EMBL" id="KAG8512254.1"/>
    </source>
</evidence>
<evidence type="ECO:0000256" key="1">
    <source>
        <dbReference type="SAM" id="MobiDB-lite"/>
    </source>
</evidence>
<dbReference type="Proteomes" id="UP000700334">
    <property type="component" value="Unassembled WGS sequence"/>
</dbReference>
<keyword evidence="3" id="KW-1185">Reference proteome</keyword>
<organism evidence="2 3">
    <name type="scientific">Galemys pyrenaicus</name>
    <name type="common">Iberian desman</name>
    <name type="synonym">Pyrenean desman</name>
    <dbReference type="NCBI Taxonomy" id="202257"/>
    <lineage>
        <taxon>Eukaryota</taxon>
        <taxon>Metazoa</taxon>
        <taxon>Chordata</taxon>
        <taxon>Craniata</taxon>
        <taxon>Vertebrata</taxon>
        <taxon>Euteleostomi</taxon>
        <taxon>Mammalia</taxon>
        <taxon>Eutheria</taxon>
        <taxon>Laurasiatheria</taxon>
        <taxon>Eulipotyphla</taxon>
        <taxon>Talpidae</taxon>
        <taxon>Galemys</taxon>
    </lineage>
</organism>
<accession>A0A8J6AIU8</accession>
<dbReference type="OrthoDB" id="337745at2759"/>
<dbReference type="AlphaFoldDB" id="A0A8J6AIU8"/>
<comment type="caution">
    <text evidence="2">The sequence shown here is derived from an EMBL/GenBank/DDBJ whole genome shotgun (WGS) entry which is preliminary data.</text>
</comment>
<reference evidence="2" key="1">
    <citation type="journal article" date="2021" name="Evol. Appl.">
        <title>The genome of the Pyrenean desman and the effects of bottlenecks and inbreeding on the genomic landscape of an endangered species.</title>
        <authorList>
            <person name="Escoda L."/>
            <person name="Castresana J."/>
        </authorList>
    </citation>
    <scope>NUCLEOTIDE SEQUENCE</scope>
    <source>
        <strain evidence="2">IBE-C5619</strain>
    </source>
</reference>
<name>A0A8J6AIU8_GALPY</name>